<dbReference type="VEuPathDB" id="FungiDB:A9K55_003854"/>
<proteinExistence type="predicted"/>
<dbReference type="OrthoDB" id="4862418at2759"/>
<organism evidence="1 2">
    <name type="scientific">Cordyceps militaris</name>
    <name type="common">Caterpillar fungus</name>
    <name type="synonym">Clavaria militaris</name>
    <dbReference type="NCBI Taxonomy" id="73501"/>
    <lineage>
        <taxon>Eukaryota</taxon>
        <taxon>Fungi</taxon>
        <taxon>Dikarya</taxon>
        <taxon>Ascomycota</taxon>
        <taxon>Pezizomycotina</taxon>
        <taxon>Sordariomycetes</taxon>
        <taxon>Hypocreomycetidae</taxon>
        <taxon>Hypocreales</taxon>
        <taxon>Cordycipitaceae</taxon>
        <taxon>Cordyceps</taxon>
    </lineage>
</organism>
<protein>
    <submittedName>
        <fullName evidence="1">Uncharacterized protein</fullName>
    </submittedName>
</protein>
<dbReference type="AlphaFoldDB" id="A0A2H4SN46"/>
<evidence type="ECO:0000313" key="1">
    <source>
        <dbReference type="EMBL" id="ATY64519.1"/>
    </source>
</evidence>
<dbReference type="Proteomes" id="UP000323067">
    <property type="component" value="Chromosome v"/>
</dbReference>
<dbReference type="VEuPathDB" id="FungiDB:CCM_04956"/>
<dbReference type="EMBL" id="CP023325">
    <property type="protein sequence ID" value="ATY64519.1"/>
    <property type="molecule type" value="Genomic_DNA"/>
</dbReference>
<sequence length="510" mass="54838">MRVGADTFVKGKVPAALLFWKVAYGETVPFSNGLTLGQGYNTYLNHGCRHNAVNISLKPDSATPQLQIDYQAIQITKYEQLVTVLETSAGAAVKAVVEPVPAVEPVPPVTPGASASTTASFLDKSSFEASFLTYVVKVDVQKQSTSQATYALNWDNAPDSSVYCDRFISDFTKGGALFARVDIKTTDSSKHKALEQSAKAAFSAFGANVELTQSVKSSMTEIEKSSEISMQFVYVGAPSDAQQTVSGGGNGSGDASQLAQLKSIADNFLGKAKDSEWKRHAILQQYEHVPNWSNQFKVPDYTAAKDFSWSVFKDSSSYKAMLKAAQLVSPEHWVGGASTKNQILTVIGQTLSDISEWVKRVTTDPASAATRPTITAPEKYLDTFLTSLTTTKYIAQSFETANHVSTNVIEPSLRSGATKLSDVEAFGFGTVAGSVKVAFGRSLQGESYICLPDQPMAPGFKAVSELWGMKKATGSFNKPIHVLPVPQAGVIRLSTDQQAPGGTLFTFYTK</sequence>
<reference evidence="1 2" key="1">
    <citation type="journal article" date="2017" name="BMC Genomics">
        <title>Chromosome level assembly and secondary metabolite potential of the parasitic fungus Cordyceps militaris.</title>
        <authorList>
            <person name="Kramer G.J."/>
            <person name="Nodwell J.R."/>
        </authorList>
    </citation>
    <scope>NUCLEOTIDE SEQUENCE [LARGE SCALE GENOMIC DNA]</scope>
    <source>
        <strain evidence="1 2">ATCC 34164</strain>
    </source>
</reference>
<accession>A0A2H4SN46</accession>
<gene>
    <name evidence="1" type="ORF">A9K55_003854</name>
</gene>
<name>A0A2H4SN46_CORMI</name>
<evidence type="ECO:0000313" key="2">
    <source>
        <dbReference type="Proteomes" id="UP000323067"/>
    </source>
</evidence>